<name>A0AAD9MC41_9PEZI</name>
<sequence length="283" mass="30844">MASSIAITTRRPAFAGTKSEVAATTEPKTAAAAAAQPIPAPGLAPAFPHRLNGLIPTSDDKIGAALVRAMLNFHADTDVNFARSIAAELFMTAYDKLNARGLRALAAHIEAREDVLIAERDGDMALVRRQLAALRASNLPGFVARLRGLVADDLRTQVAAQAPIPRDDKAALLAAADDLERALFSRMRMVQRAVVAIWEGKIEPALSEKPAWDGRVAINALAQVESRVRFELALHRAGATTMKQRMQVICGVWHSDEYRASLGLEVEEEVRERYMMTWQEQAS</sequence>
<reference evidence="1" key="1">
    <citation type="journal article" date="2023" name="Mol. Plant Microbe Interact.">
        <title>Elucidating the Obligate Nature and Biological Capacity of an Invasive Fungal Corn Pathogen.</title>
        <authorList>
            <person name="MacCready J.S."/>
            <person name="Roggenkamp E.M."/>
            <person name="Gdanetz K."/>
            <person name="Chilvers M.I."/>
        </authorList>
    </citation>
    <scope>NUCLEOTIDE SEQUENCE</scope>
    <source>
        <strain evidence="1">PM02</strain>
    </source>
</reference>
<gene>
    <name evidence="1" type="ORF">P8C59_006032</name>
</gene>
<proteinExistence type="predicted"/>
<keyword evidence="2" id="KW-1185">Reference proteome</keyword>
<organism evidence="1 2">
    <name type="scientific">Phyllachora maydis</name>
    <dbReference type="NCBI Taxonomy" id="1825666"/>
    <lineage>
        <taxon>Eukaryota</taxon>
        <taxon>Fungi</taxon>
        <taxon>Dikarya</taxon>
        <taxon>Ascomycota</taxon>
        <taxon>Pezizomycotina</taxon>
        <taxon>Sordariomycetes</taxon>
        <taxon>Sordariomycetidae</taxon>
        <taxon>Phyllachorales</taxon>
        <taxon>Phyllachoraceae</taxon>
        <taxon>Phyllachora</taxon>
    </lineage>
</organism>
<evidence type="ECO:0000313" key="1">
    <source>
        <dbReference type="EMBL" id="KAK2071624.1"/>
    </source>
</evidence>
<evidence type="ECO:0000313" key="2">
    <source>
        <dbReference type="Proteomes" id="UP001217918"/>
    </source>
</evidence>
<accession>A0AAD9MC41</accession>
<protein>
    <submittedName>
        <fullName evidence="1">Uncharacterized protein</fullName>
    </submittedName>
</protein>
<dbReference type="AlphaFoldDB" id="A0AAD9MC41"/>
<dbReference type="EMBL" id="JAQQPM010000005">
    <property type="protein sequence ID" value="KAK2071624.1"/>
    <property type="molecule type" value="Genomic_DNA"/>
</dbReference>
<dbReference type="Proteomes" id="UP001217918">
    <property type="component" value="Unassembled WGS sequence"/>
</dbReference>
<comment type="caution">
    <text evidence="1">The sequence shown here is derived from an EMBL/GenBank/DDBJ whole genome shotgun (WGS) entry which is preliminary data.</text>
</comment>